<protein>
    <recommendedName>
        <fullName evidence="1">KIB1-4 beta-propeller domain-containing protein</fullName>
    </recommendedName>
</protein>
<comment type="caution">
    <text evidence="2">The sequence shown here is derived from an EMBL/GenBank/DDBJ whole genome shotgun (WGS) entry which is preliminary data.</text>
</comment>
<dbReference type="InterPro" id="IPR050942">
    <property type="entry name" value="F-box_BR-signaling"/>
</dbReference>
<keyword evidence="3" id="KW-1185">Reference proteome</keyword>
<dbReference type="OrthoDB" id="1023001at2759"/>
<reference evidence="2 3" key="1">
    <citation type="journal article" date="2017" name="Mol. Plant">
        <title>The Genome of Medicinal Plant Macleaya cordata Provides New Insights into Benzylisoquinoline Alkaloids Metabolism.</title>
        <authorList>
            <person name="Liu X."/>
            <person name="Liu Y."/>
            <person name="Huang P."/>
            <person name="Ma Y."/>
            <person name="Qing Z."/>
            <person name="Tang Q."/>
            <person name="Cao H."/>
            <person name="Cheng P."/>
            <person name="Zheng Y."/>
            <person name="Yuan Z."/>
            <person name="Zhou Y."/>
            <person name="Liu J."/>
            <person name="Tang Z."/>
            <person name="Zhuo Y."/>
            <person name="Zhang Y."/>
            <person name="Yu L."/>
            <person name="Huang J."/>
            <person name="Yang P."/>
            <person name="Peng Q."/>
            <person name="Zhang J."/>
            <person name="Jiang W."/>
            <person name="Zhang Z."/>
            <person name="Lin K."/>
            <person name="Ro D.K."/>
            <person name="Chen X."/>
            <person name="Xiong X."/>
            <person name="Shang Y."/>
            <person name="Huang S."/>
            <person name="Zeng J."/>
        </authorList>
    </citation>
    <scope>NUCLEOTIDE SEQUENCE [LARGE SCALE GENOMIC DNA]</scope>
    <source>
        <strain evidence="3">cv. BLH2017</strain>
        <tissue evidence="2">Root</tissue>
    </source>
</reference>
<dbReference type="PANTHER" id="PTHR44259">
    <property type="entry name" value="OS07G0183000 PROTEIN-RELATED"/>
    <property type="match status" value="1"/>
</dbReference>
<accession>A0A200QK51</accession>
<dbReference type="PANTHER" id="PTHR44259:SF114">
    <property type="entry name" value="OS06G0707300 PROTEIN"/>
    <property type="match status" value="1"/>
</dbReference>
<evidence type="ECO:0000313" key="2">
    <source>
        <dbReference type="EMBL" id="OVA10870.1"/>
    </source>
</evidence>
<organism evidence="2 3">
    <name type="scientific">Macleaya cordata</name>
    <name type="common">Five-seeded plume-poppy</name>
    <name type="synonym">Bocconia cordata</name>
    <dbReference type="NCBI Taxonomy" id="56857"/>
    <lineage>
        <taxon>Eukaryota</taxon>
        <taxon>Viridiplantae</taxon>
        <taxon>Streptophyta</taxon>
        <taxon>Embryophyta</taxon>
        <taxon>Tracheophyta</taxon>
        <taxon>Spermatophyta</taxon>
        <taxon>Magnoliopsida</taxon>
        <taxon>Ranunculales</taxon>
        <taxon>Papaveraceae</taxon>
        <taxon>Papaveroideae</taxon>
        <taxon>Macleaya</taxon>
    </lineage>
</organism>
<dbReference type="InterPro" id="IPR005174">
    <property type="entry name" value="KIB1-4_b-propeller"/>
</dbReference>
<dbReference type="OMA" id="CNYEMSR"/>
<dbReference type="InParanoid" id="A0A200QK51"/>
<sequence>MAYANARTRTTLWRAERHGFYNLLENKVHRLNIPNDRPWRRCCGSSQGWLVLLEERDPTILLFNPLTKIQVQLPPLTAFPNVLNFDIRRVGKEYLLQSSLGDTPKRHSSDEVRDFFIKKVVLSTSPTSLSQDYVAVAIVDMTMELAFCKKGDTEWTMIKDASCFYDDVIYYEGVFYAVHHNGSFTICDVSGPSPSVEIIKLPSPVRRRGVSHAETLYLVDLFGELLMVYRLFDPVRAIDNRFMVYETIGFKVVRLNSRRTKWVNVENLGDRMLFLGTSSSLCLLAPEFPGCDGNCIYFTGEFAKPSYDQSYWNHDSGIFNLGDGSMKGLPYCTGGRSSFFTSSRLDYTRSMLSWNN</sequence>
<name>A0A200QK51_MACCD</name>
<dbReference type="Pfam" id="PF03478">
    <property type="entry name" value="Beta-prop_KIB1-4"/>
    <property type="match status" value="1"/>
</dbReference>
<proteinExistence type="predicted"/>
<evidence type="ECO:0000259" key="1">
    <source>
        <dbReference type="Pfam" id="PF03478"/>
    </source>
</evidence>
<dbReference type="AlphaFoldDB" id="A0A200QK51"/>
<evidence type="ECO:0000313" key="3">
    <source>
        <dbReference type="Proteomes" id="UP000195402"/>
    </source>
</evidence>
<gene>
    <name evidence="2" type="ORF">BVC80_8879g7</name>
</gene>
<dbReference type="Proteomes" id="UP000195402">
    <property type="component" value="Unassembled WGS sequence"/>
</dbReference>
<feature type="domain" description="KIB1-4 beta-propeller" evidence="1">
    <location>
        <begin position="20"/>
        <end position="320"/>
    </location>
</feature>
<dbReference type="EMBL" id="MVGT01001783">
    <property type="protein sequence ID" value="OVA10870.1"/>
    <property type="molecule type" value="Genomic_DNA"/>
</dbReference>
<dbReference type="STRING" id="56857.A0A200QK51"/>